<keyword evidence="1" id="KW-0472">Membrane</keyword>
<dbReference type="AlphaFoldDB" id="A0A3S3ATX9"/>
<evidence type="ECO:0000313" key="3">
    <source>
        <dbReference type="Proteomes" id="UP000286208"/>
    </source>
</evidence>
<keyword evidence="1" id="KW-0812">Transmembrane</keyword>
<gene>
    <name evidence="2" type="ORF">EGT67_15715</name>
</gene>
<keyword evidence="3" id="KW-1185">Reference proteome</keyword>
<name>A0A3S3ATX9_9NOCA</name>
<evidence type="ECO:0000313" key="2">
    <source>
        <dbReference type="EMBL" id="RVW08385.1"/>
    </source>
</evidence>
<evidence type="ECO:0000256" key="1">
    <source>
        <dbReference type="SAM" id="Phobius"/>
    </source>
</evidence>
<dbReference type="EMBL" id="RKLP01000008">
    <property type="protein sequence ID" value="RVW08385.1"/>
    <property type="molecule type" value="Genomic_DNA"/>
</dbReference>
<organism evidence="2 3">
    <name type="scientific">Prescottella agglutinans</name>
    <dbReference type="NCBI Taxonomy" id="1644129"/>
    <lineage>
        <taxon>Bacteria</taxon>
        <taxon>Bacillati</taxon>
        <taxon>Actinomycetota</taxon>
        <taxon>Actinomycetes</taxon>
        <taxon>Mycobacteriales</taxon>
        <taxon>Nocardiaceae</taxon>
        <taxon>Prescottella</taxon>
    </lineage>
</organism>
<keyword evidence="1" id="KW-1133">Transmembrane helix</keyword>
<dbReference type="Proteomes" id="UP000286208">
    <property type="component" value="Unassembled WGS sequence"/>
</dbReference>
<reference evidence="2 3" key="1">
    <citation type="submission" date="2018-11" db="EMBL/GenBank/DDBJ databases">
        <title>Rhodococcus spongicola sp. nov. and Rhodococcus xishaensis sp. nov. from marine sponges.</title>
        <authorList>
            <person name="Li L."/>
            <person name="Lin H.W."/>
        </authorList>
    </citation>
    <scope>NUCLEOTIDE SEQUENCE [LARGE SCALE GENOMIC DNA]</scope>
    <source>
        <strain evidence="2 3">CCTCC AB2014297</strain>
    </source>
</reference>
<sequence length="81" mass="8724">MLVTLPINGGRGTLDNGEEMGMGAASFVRDKESVRKFLTVAATIVVPYALWPLVMVWALLHFGALGVKRLVASDEPRRGGI</sequence>
<feature type="transmembrane region" description="Helical" evidence="1">
    <location>
        <begin position="37"/>
        <end position="60"/>
    </location>
</feature>
<protein>
    <submittedName>
        <fullName evidence="2">Uncharacterized protein</fullName>
    </submittedName>
</protein>
<proteinExistence type="predicted"/>
<accession>A0A3S3ATX9</accession>
<comment type="caution">
    <text evidence="2">The sequence shown here is derived from an EMBL/GenBank/DDBJ whole genome shotgun (WGS) entry which is preliminary data.</text>
</comment>